<dbReference type="SUPFAM" id="SSF51338">
    <property type="entry name" value="Composite domain of metallo-dependent hydrolases"/>
    <property type="match status" value="1"/>
</dbReference>
<proteinExistence type="predicted"/>
<dbReference type="Proteomes" id="UP001521785">
    <property type="component" value="Unassembled WGS sequence"/>
</dbReference>
<evidence type="ECO:0000259" key="2">
    <source>
        <dbReference type="Pfam" id="PF01979"/>
    </source>
</evidence>
<dbReference type="Gene3D" id="2.30.40.10">
    <property type="entry name" value="Urease, subunit C, domain 1"/>
    <property type="match status" value="2"/>
</dbReference>
<dbReference type="SUPFAM" id="SSF51556">
    <property type="entry name" value="Metallo-dependent hydrolases"/>
    <property type="match status" value="1"/>
</dbReference>
<dbReference type="EMBL" id="JAKJXO020000012">
    <property type="protein sequence ID" value="KAL1597719.1"/>
    <property type="molecule type" value="Genomic_DNA"/>
</dbReference>
<protein>
    <recommendedName>
        <fullName evidence="2">Amidohydrolase-related domain-containing protein</fullName>
    </recommendedName>
</protein>
<gene>
    <name evidence="3" type="ORF">SLS60_008205</name>
</gene>
<dbReference type="InterPro" id="IPR032466">
    <property type="entry name" value="Metal_Hydrolase"/>
</dbReference>
<evidence type="ECO:0000313" key="3">
    <source>
        <dbReference type="EMBL" id="KAL1597719.1"/>
    </source>
</evidence>
<organism evidence="3 4">
    <name type="scientific">Paraconiothyrium brasiliense</name>
    <dbReference type="NCBI Taxonomy" id="300254"/>
    <lineage>
        <taxon>Eukaryota</taxon>
        <taxon>Fungi</taxon>
        <taxon>Dikarya</taxon>
        <taxon>Ascomycota</taxon>
        <taxon>Pezizomycotina</taxon>
        <taxon>Dothideomycetes</taxon>
        <taxon>Pleosporomycetidae</taxon>
        <taxon>Pleosporales</taxon>
        <taxon>Massarineae</taxon>
        <taxon>Didymosphaeriaceae</taxon>
        <taxon>Paraconiothyrium</taxon>
    </lineage>
</organism>
<evidence type="ECO:0000256" key="1">
    <source>
        <dbReference type="SAM" id="SignalP"/>
    </source>
</evidence>
<dbReference type="Pfam" id="PF01979">
    <property type="entry name" value="Amidohydro_1"/>
    <property type="match status" value="1"/>
</dbReference>
<feature type="signal peptide" evidence="1">
    <location>
        <begin position="1"/>
        <end position="30"/>
    </location>
</feature>
<dbReference type="InterPro" id="IPR011059">
    <property type="entry name" value="Metal-dep_hydrolase_composite"/>
</dbReference>
<sequence length="410" mass="43176">MLLEHLYCYLFGAVLLALPTFGCGPHPGNAAPFDIPSLITANNLARPNSSTAPHKKIALDNVRVFDGTCILPPSTVVIDGPLIGSDIMGAEHIDGKGGILLPGLIDAHCHPTNITHMQELAKWGVTSGFVMACFSQELCSSLSNHTALPSVLRSSVPASAPGSVHGNITIGATRDISLLINGTAAVPSWINSQLAGQDPDYFKFIAEIPGLDQATLDLLVKDAHQYGKKGVMHAATLEAYTQAILSRTDHIHHAPLDHGISSALVKTMLQQGQISTPTLTMMRATALKLGNTSGRNFTAALSTTSLLHKAGVPILTGTDANTQSGVPATVPFGTSLHDELENLVEAGMSNIEALLAATVKPARAFGLWDRGTILAGMRADLVLVGGDPLQDIKNTRDIRRVWIGGVQVGQ</sequence>
<dbReference type="InterPro" id="IPR006680">
    <property type="entry name" value="Amidohydro-rel"/>
</dbReference>
<dbReference type="PANTHER" id="PTHR43135:SF3">
    <property type="entry name" value="ALPHA-D-RIBOSE 1-METHYLPHOSPHONATE 5-TRIPHOSPHATE DIPHOSPHATASE"/>
    <property type="match status" value="1"/>
</dbReference>
<comment type="caution">
    <text evidence="3">The sequence shown here is derived from an EMBL/GenBank/DDBJ whole genome shotgun (WGS) entry which is preliminary data.</text>
</comment>
<keyword evidence="1" id="KW-0732">Signal</keyword>
<dbReference type="InterPro" id="IPR051781">
    <property type="entry name" value="Metallo-dep_Hydrolase"/>
</dbReference>
<evidence type="ECO:0000313" key="4">
    <source>
        <dbReference type="Proteomes" id="UP001521785"/>
    </source>
</evidence>
<reference evidence="3 4" key="1">
    <citation type="submission" date="2024-02" db="EMBL/GenBank/DDBJ databases">
        <title>De novo assembly and annotation of 12 fungi associated with fruit tree decline syndrome in Ontario, Canada.</title>
        <authorList>
            <person name="Sulman M."/>
            <person name="Ellouze W."/>
            <person name="Ilyukhin E."/>
        </authorList>
    </citation>
    <scope>NUCLEOTIDE SEQUENCE [LARGE SCALE GENOMIC DNA]</scope>
    <source>
        <strain evidence="3 4">M42-189</strain>
    </source>
</reference>
<feature type="domain" description="Amidohydrolase-related" evidence="2">
    <location>
        <begin position="210"/>
        <end position="408"/>
    </location>
</feature>
<name>A0ABR3R0R4_9PLEO</name>
<dbReference type="Gene3D" id="3.20.20.140">
    <property type="entry name" value="Metal-dependent hydrolases"/>
    <property type="match status" value="2"/>
</dbReference>
<accession>A0ABR3R0R4</accession>
<dbReference type="PANTHER" id="PTHR43135">
    <property type="entry name" value="ALPHA-D-RIBOSE 1-METHYLPHOSPHONATE 5-TRIPHOSPHATE DIPHOSPHATASE"/>
    <property type="match status" value="1"/>
</dbReference>
<feature type="chain" id="PRO_5045477581" description="Amidohydrolase-related domain-containing protein" evidence="1">
    <location>
        <begin position="31"/>
        <end position="410"/>
    </location>
</feature>
<keyword evidence="4" id="KW-1185">Reference proteome</keyword>